<dbReference type="Gramene" id="TKW09951">
    <property type="protein sequence ID" value="TKW09951"/>
    <property type="gene ID" value="SEVIR_6G135508v2"/>
</dbReference>
<reference evidence="2" key="1">
    <citation type="submission" date="2019-03" db="EMBL/GenBank/DDBJ databases">
        <title>WGS assembly of Setaria viridis.</title>
        <authorList>
            <person name="Huang P."/>
            <person name="Jenkins J."/>
            <person name="Grimwood J."/>
            <person name="Barry K."/>
            <person name="Healey A."/>
            <person name="Mamidi S."/>
            <person name="Sreedasyam A."/>
            <person name="Shu S."/>
            <person name="Feldman M."/>
            <person name="Wu J."/>
            <person name="Yu Y."/>
            <person name="Chen C."/>
            <person name="Johnson J."/>
            <person name="Rokhsar D."/>
            <person name="Baxter I."/>
            <person name="Schmutz J."/>
            <person name="Brutnell T."/>
            <person name="Kellogg E."/>
        </authorList>
    </citation>
    <scope>NUCLEOTIDE SEQUENCE [LARGE SCALE GENOMIC DNA]</scope>
</reference>
<evidence type="ECO:0000313" key="2">
    <source>
        <dbReference type="EMBL" id="TKW09951.1"/>
    </source>
</evidence>
<feature type="compositionally biased region" description="Basic and acidic residues" evidence="1">
    <location>
        <begin position="14"/>
        <end position="27"/>
    </location>
</feature>
<keyword evidence="3" id="KW-1185">Reference proteome</keyword>
<name>A0A4U6U336_SETVI</name>
<feature type="region of interest" description="Disordered" evidence="1">
    <location>
        <begin position="106"/>
        <end position="176"/>
    </location>
</feature>
<dbReference type="EMBL" id="CM016557">
    <property type="protein sequence ID" value="TKW09951.1"/>
    <property type="molecule type" value="Genomic_DNA"/>
</dbReference>
<proteinExistence type="predicted"/>
<accession>A0A4U6U336</accession>
<feature type="compositionally biased region" description="Low complexity" evidence="1">
    <location>
        <begin position="141"/>
        <end position="168"/>
    </location>
</feature>
<organism evidence="2 3">
    <name type="scientific">Setaria viridis</name>
    <name type="common">Green bristlegrass</name>
    <name type="synonym">Setaria italica subsp. viridis</name>
    <dbReference type="NCBI Taxonomy" id="4556"/>
    <lineage>
        <taxon>Eukaryota</taxon>
        <taxon>Viridiplantae</taxon>
        <taxon>Streptophyta</taxon>
        <taxon>Embryophyta</taxon>
        <taxon>Tracheophyta</taxon>
        <taxon>Spermatophyta</taxon>
        <taxon>Magnoliopsida</taxon>
        <taxon>Liliopsida</taxon>
        <taxon>Poales</taxon>
        <taxon>Poaceae</taxon>
        <taxon>PACMAD clade</taxon>
        <taxon>Panicoideae</taxon>
        <taxon>Panicodae</taxon>
        <taxon>Paniceae</taxon>
        <taxon>Cenchrinae</taxon>
        <taxon>Setaria</taxon>
    </lineage>
</organism>
<dbReference type="Proteomes" id="UP000298652">
    <property type="component" value="Chromosome 6"/>
</dbReference>
<gene>
    <name evidence="2" type="ORF">SEVIR_6G135508v2</name>
</gene>
<protein>
    <submittedName>
        <fullName evidence="2">Uncharacterized protein</fullName>
    </submittedName>
</protein>
<dbReference type="AlphaFoldDB" id="A0A4U6U336"/>
<sequence>MYSVWALGLLREGNSSHDSHSPHELHRSPPAIRPQFSRTSSSAGRQTPRRRPSSRPPSPAARGASFSGSGSSRWRWWRYRRRGRICRRTFWTSCSISCRPSPTVFASAPSAVPGAPPPSGSRGCPRRSRVLRSATGPSSTSKALRSAARPSSASASSATSPSMTWPSSCTTTAPAP</sequence>
<evidence type="ECO:0000313" key="3">
    <source>
        <dbReference type="Proteomes" id="UP000298652"/>
    </source>
</evidence>
<feature type="region of interest" description="Disordered" evidence="1">
    <location>
        <begin position="14"/>
        <end position="71"/>
    </location>
</feature>
<feature type="compositionally biased region" description="Low complexity" evidence="1">
    <location>
        <begin position="60"/>
        <end position="71"/>
    </location>
</feature>
<evidence type="ECO:0000256" key="1">
    <source>
        <dbReference type="SAM" id="MobiDB-lite"/>
    </source>
</evidence>